<evidence type="ECO:0000313" key="2">
    <source>
        <dbReference type="EMBL" id="WEW61082.1"/>
    </source>
</evidence>
<reference evidence="2" key="1">
    <citation type="submission" date="2023-03" db="EMBL/GenBank/DDBJ databases">
        <title>Emydomyces testavorans Genome Sequence.</title>
        <authorList>
            <person name="Hoyer L."/>
        </authorList>
    </citation>
    <scope>NUCLEOTIDE SEQUENCE</scope>
    <source>
        <strain evidence="2">16-2883</strain>
    </source>
</reference>
<proteinExistence type="predicted"/>
<organism evidence="2 3">
    <name type="scientific">Emydomyces testavorans</name>
    <dbReference type="NCBI Taxonomy" id="2070801"/>
    <lineage>
        <taxon>Eukaryota</taxon>
        <taxon>Fungi</taxon>
        <taxon>Dikarya</taxon>
        <taxon>Ascomycota</taxon>
        <taxon>Pezizomycotina</taxon>
        <taxon>Eurotiomycetes</taxon>
        <taxon>Eurotiomycetidae</taxon>
        <taxon>Onygenales</taxon>
        <taxon>Nannizziopsiaceae</taxon>
        <taxon>Emydomyces</taxon>
    </lineage>
</organism>
<keyword evidence="3" id="KW-1185">Reference proteome</keyword>
<evidence type="ECO:0000256" key="1">
    <source>
        <dbReference type="SAM" id="MobiDB-lite"/>
    </source>
</evidence>
<protein>
    <submittedName>
        <fullName evidence="2">Uncharacterized protein</fullName>
    </submittedName>
</protein>
<evidence type="ECO:0000313" key="3">
    <source>
        <dbReference type="Proteomes" id="UP001219355"/>
    </source>
</evidence>
<sequence length="252" mass="28297">MSAPSGSSNSDKENIPPLEPPADTSFESASTEVISFSNPESVGVILHSSAQCSKEAKAREKELFEKLWWMYLLSLRYSGILGVVNEVYGSLDKQLGTWYWTVEYEKRARDILKNWKCHSLKKFRILTDVPSGDRKADDNEYLSTYWSTITWKPGLCDVDVDDFAEWQHDDSGGCCSKRQADYKVLDDVILTVEMPAKQANAPVANAPAGTESDLEESFESGLVCFEAEIEKQKQCAAELAAASKPKRKKWKF</sequence>
<gene>
    <name evidence="2" type="ORF">PRK78_006571</name>
</gene>
<name>A0AAF0DM02_9EURO</name>
<dbReference type="AlphaFoldDB" id="A0AAF0DM02"/>
<feature type="region of interest" description="Disordered" evidence="1">
    <location>
        <begin position="1"/>
        <end position="29"/>
    </location>
</feature>
<accession>A0AAF0DM02</accession>
<dbReference type="Proteomes" id="UP001219355">
    <property type="component" value="Chromosome 4"/>
</dbReference>
<dbReference type="EMBL" id="CP120630">
    <property type="protein sequence ID" value="WEW61082.1"/>
    <property type="molecule type" value="Genomic_DNA"/>
</dbReference>